<gene>
    <name evidence="2" type="ORF">PENTCL1PPCAC_21584</name>
</gene>
<keyword evidence="1" id="KW-1133">Transmembrane helix</keyword>
<keyword evidence="1" id="KW-0812">Transmembrane</keyword>
<dbReference type="InterPro" id="IPR019429">
    <property type="entry name" value="7TM_GPCR_serpentine_rcpt_Sri"/>
</dbReference>
<dbReference type="EMBL" id="BTSX01000005">
    <property type="protein sequence ID" value="GMS99409.1"/>
    <property type="molecule type" value="Genomic_DNA"/>
</dbReference>
<sequence>MEIFLPIALQERVFFGQRVFFVVTSILNGISMYCLLKKTPPNQAIIRRYFILIQIFVIFSNVYLDILFEPILLFPAFAGYCVGNLCTAGVQPHAVMAGFIYLMYLIGIALGACSFYRHQTIIPASSVFRI</sequence>
<evidence type="ECO:0008006" key="4">
    <source>
        <dbReference type="Google" id="ProtNLM"/>
    </source>
</evidence>
<comment type="caution">
    <text evidence="2">The sequence shown here is derived from an EMBL/GenBank/DDBJ whole genome shotgun (WGS) entry which is preliminary data.</text>
</comment>
<dbReference type="PANTHER" id="PTHR22941">
    <property type="entry name" value="SERPENTINE RECEPTOR"/>
    <property type="match status" value="1"/>
</dbReference>
<dbReference type="Pfam" id="PF10327">
    <property type="entry name" value="7TM_GPCR_Sri"/>
    <property type="match status" value="1"/>
</dbReference>
<feature type="transmembrane region" description="Helical" evidence="1">
    <location>
        <begin position="15"/>
        <end position="36"/>
    </location>
</feature>
<evidence type="ECO:0000313" key="3">
    <source>
        <dbReference type="Proteomes" id="UP001432027"/>
    </source>
</evidence>
<feature type="transmembrane region" description="Helical" evidence="1">
    <location>
        <begin position="48"/>
        <end position="74"/>
    </location>
</feature>
<dbReference type="PANTHER" id="PTHR22941:SF26">
    <property type="entry name" value="SERPENTINE RECEPTOR, CLASS H"/>
    <property type="match status" value="1"/>
</dbReference>
<evidence type="ECO:0000313" key="2">
    <source>
        <dbReference type="EMBL" id="GMS99409.1"/>
    </source>
</evidence>
<evidence type="ECO:0000256" key="1">
    <source>
        <dbReference type="SAM" id="Phobius"/>
    </source>
</evidence>
<keyword evidence="1" id="KW-0472">Membrane</keyword>
<dbReference type="InterPro" id="IPR053220">
    <property type="entry name" value="Nematode_rcpt-like_serp_H"/>
</dbReference>
<dbReference type="AlphaFoldDB" id="A0AAV5TYT9"/>
<organism evidence="2 3">
    <name type="scientific">Pristionchus entomophagus</name>
    <dbReference type="NCBI Taxonomy" id="358040"/>
    <lineage>
        <taxon>Eukaryota</taxon>
        <taxon>Metazoa</taxon>
        <taxon>Ecdysozoa</taxon>
        <taxon>Nematoda</taxon>
        <taxon>Chromadorea</taxon>
        <taxon>Rhabditida</taxon>
        <taxon>Rhabditina</taxon>
        <taxon>Diplogasteromorpha</taxon>
        <taxon>Diplogasteroidea</taxon>
        <taxon>Neodiplogasteridae</taxon>
        <taxon>Pristionchus</taxon>
    </lineage>
</organism>
<name>A0AAV5TYT9_9BILA</name>
<keyword evidence="3" id="KW-1185">Reference proteome</keyword>
<feature type="non-terminal residue" evidence="2">
    <location>
        <position position="130"/>
    </location>
</feature>
<dbReference type="Proteomes" id="UP001432027">
    <property type="component" value="Unassembled WGS sequence"/>
</dbReference>
<reference evidence="2" key="1">
    <citation type="submission" date="2023-10" db="EMBL/GenBank/DDBJ databases">
        <title>Genome assembly of Pristionchus species.</title>
        <authorList>
            <person name="Yoshida K."/>
            <person name="Sommer R.J."/>
        </authorList>
    </citation>
    <scope>NUCLEOTIDE SEQUENCE</scope>
    <source>
        <strain evidence="2">RS0144</strain>
    </source>
</reference>
<feature type="transmembrane region" description="Helical" evidence="1">
    <location>
        <begin position="94"/>
        <end position="116"/>
    </location>
</feature>
<protein>
    <recommendedName>
        <fullName evidence="4">G protein-coupled receptor</fullName>
    </recommendedName>
</protein>
<accession>A0AAV5TYT9</accession>
<proteinExistence type="predicted"/>